<keyword evidence="3 4" id="KW-0067">ATP-binding</keyword>
<dbReference type="Gene3D" id="3.30.470.20">
    <property type="entry name" value="ATP-grasp fold, B domain"/>
    <property type="match status" value="1"/>
</dbReference>
<evidence type="ECO:0000256" key="1">
    <source>
        <dbReference type="ARBA" id="ARBA00022598"/>
    </source>
</evidence>
<dbReference type="InterPro" id="IPR040570">
    <property type="entry name" value="LAL_C2"/>
</dbReference>
<dbReference type="EMBL" id="JAGYPG010000001">
    <property type="protein sequence ID" value="MBS4194893.1"/>
    <property type="molecule type" value="Genomic_DNA"/>
</dbReference>
<name>A0A942TDP1_9BACI</name>
<dbReference type="SUPFAM" id="SSF56059">
    <property type="entry name" value="Glutathione synthetase ATP-binding domain-like"/>
    <property type="match status" value="1"/>
</dbReference>
<evidence type="ECO:0000259" key="5">
    <source>
        <dbReference type="PROSITE" id="PS50975"/>
    </source>
</evidence>
<keyword evidence="7" id="KW-1185">Reference proteome</keyword>
<keyword evidence="1" id="KW-0436">Ligase</keyword>
<dbReference type="Gene3D" id="3.40.50.20">
    <property type="match status" value="1"/>
</dbReference>
<dbReference type="PANTHER" id="PTHR43585:SF2">
    <property type="entry name" value="ATP-GRASP ENZYME FSQD"/>
    <property type="match status" value="1"/>
</dbReference>
<dbReference type="PANTHER" id="PTHR43585">
    <property type="entry name" value="FUMIPYRROLE BIOSYNTHESIS PROTEIN C"/>
    <property type="match status" value="1"/>
</dbReference>
<keyword evidence="2 4" id="KW-0547">Nucleotide-binding</keyword>
<evidence type="ECO:0000313" key="6">
    <source>
        <dbReference type="EMBL" id="MBS4194893.1"/>
    </source>
</evidence>
<protein>
    <submittedName>
        <fullName evidence="6">ATP-grasp domain-containing protein</fullName>
    </submittedName>
</protein>
<dbReference type="Proteomes" id="UP000681414">
    <property type="component" value="Unassembled WGS sequence"/>
</dbReference>
<feature type="domain" description="ATP-grasp" evidence="5">
    <location>
        <begin position="119"/>
        <end position="311"/>
    </location>
</feature>
<dbReference type="InterPro" id="IPR052032">
    <property type="entry name" value="ATP-dep_AA_Ligase"/>
</dbReference>
<organism evidence="6 7">
    <name type="scientific">Lederbergia citri</name>
    <dbReference type="NCBI Taxonomy" id="2833580"/>
    <lineage>
        <taxon>Bacteria</taxon>
        <taxon>Bacillati</taxon>
        <taxon>Bacillota</taxon>
        <taxon>Bacilli</taxon>
        <taxon>Bacillales</taxon>
        <taxon>Bacillaceae</taxon>
        <taxon>Lederbergia</taxon>
    </lineage>
</organism>
<dbReference type="GO" id="GO:0016874">
    <property type="term" value="F:ligase activity"/>
    <property type="evidence" value="ECO:0007669"/>
    <property type="project" value="UniProtKB-KW"/>
</dbReference>
<comment type="caution">
    <text evidence="6">The sequence shown here is derived from an EMBL/GenBank/DDBJ whole genome shotgun (WGS) entry which is preliminary data.</text>
</comment>
<gene>
    <name evidence="6" type="ORF">KHA97_07360</name>
</gene>
<dbReference type="Pfam" id="PF18603">
    <property type="entry name" value="LAL_C2"/>
    <property type="match status" value="1"/>
</dbReference>
<evidence type="ECO:0000256" key="3">
    <source>
        <dbReference type="ARBA" id="ARBA00022840"/>
    </source>
</evidence>
<dbReference type="Pfam" id="PF13535">
    <property type="entry name" value="ATP-grasp_4"/>
    <property type="match status" value="1"/>
</dbReference>
<reference evidence="6 7" key="1">
    <citation type="submission" date="2021-05" db="EMBL/GenBank/DDBJ databases">
        <title>Novel Bacillus species.</title>
        <authorList>
            <person name="Liu G."/>
        </authorList>
    </citation>
    <scope>NUCLEOTIDE SEQUENCE [LARGE SCALE GENOMIC DNA]</scope>
    <source>
        <strain evidence="7">FJAT-49780</strain>
    </source>
</reference>
<evidence type="ECO:0000313" key="7">
    <source>
        <dbReference type="Proteomes" id="UP000681414"/>
    </source>
</evidence>
<dbReference type="AlphaFoldDB" id="A0A942TDP1"/>
<dbReference type="InterPro" id="IPR011761">
    <property type="entry name" value="ATP-grasp"/>
</dbReference>
<dbReference type="PROSITE" id="PS50975">
    <property type="entry name" value="ATP_GRASP"/>
    <property type="match status" value="1"/>
</dbReference>
<sequence length="409" mass="46447">MGRLKTIIFIGTNKSGSSREAIKAAEQLGYFTVLFTKNERQIQQREEYNDVHEMIYVDTGNFSEMKSVINKLKQKGHDIKTIVSFLDSTVRIASLLCEEFCQNCTSSKAIQIMENKEETRSFLKEKSYTPKFFIIKPGESIDTINEKMNYPLIVKFPKSTGSKDVIYAANKSELNKHTVSLQEKNPGEPMIVEEYVEGKQYLVEAIVHNNKIMIAGIIEQDIIRGRRFIITGYGVLVEPPVHLKNRIEKLLDSVVSKFNIKNGVLHLEFRNTSKGLKLIEINPRISGGAMNSMLKAAFGYNLVEETLKLFLGETPSLERKEKNHVYTQYLIVTKKGILEKVTGRNRAQKSEGVVEVYIKPRKGARLTPPLSLGHRYAYVIAKGKSIDEAKRHAKNAANEITFHLKEDTN</sequence>
<accession>A0A942TDP1</accession>
<dbReference type="GO" id="GO:0005524">
    <property type="term" value="F:ATP binding"/>
    <property type="evidence" value="ECO:0007669"/>
    <property type="project" value="UniProtKB-UniRule"/>
</dbReference>
<evidence type="ECO:0000256" key="4">
    <source>
        <dbReference type="PROSITE-ProRule" id="PRU00409"/>
    </source>
</evidence>
<proteinExistence type="predicted"/>
<evidence type="ECO:0000256" key="2">
    <source>
        <dbReference type="ARBA" id="ARBA00022741"/>
    </source>
</evidence>
<dbReference type="GO" id="GO:0046872">
    <property type="term" value="F:metal ion binding"/>
    <property type="evidence" value="ECO:0007669"/>
    <property type="project" value="InterPro"/>
</dbReference>